<dbReference type="InterPro" id="IPR052053">
    <property type="entry name" value="IM_YidH-like"/>
</dbReference>
<protein>
    <submittedName>
        <fullName evidence="8">YidH family protein</fullName>
    </submittedName>
</protein>
<reference evidence="9" key="1">
    <citation type="journal article" date="2019" name="Int. J. Syst. Evol. Microbiol.">
        <title>The Global Catalogue of Microorganisms (GCM) 10K type strain sequencing project: providing services to taxonomists for standard genome sequencing and annotation.</title>
        <authorList>
            <consortium name="The Broad Institute Genomics Platform"/>
            <consortium name="The Broad Institute Genome Sequencing Center for Infectious Disease"/>
            <person name="Wu L."/>
            <person name="Ma J."/>
        </authorList>
    </citation>
    <scope>NUCLEOTIDE SEQUENCE [LARGE SCALE GENOMIC DNA]</scope>
    <source>
        <strain evidence="9">CGMCC 1.16306</strain>
    </source>
</reference>
<keyword evidence="2" id="KW-1003">Cell membrane</keyword>
<comment type="caution">
    <text evidence="8">The sequence shown here is derived from an EMBL/GenBank/DDBJ whole genome shotgun (WGS) entry which is preliminary data.</text>
</comment>
<evidence type="ECO:0000256" key="4">
    <source>
        <dbReference type="ARBA" id="ARBA00022989"/>
    </source>
</evidence>
<name>A0ABV9GM50_9BACL</name>
<keyword evidence="9" id="KW-1185">Reference proteome</keyword>
<feature type="domain" description="DUF202" evidence="7">
    <location>
        <begin position="17"/>
        <end position="88"/>
    </location>
</feature>
<evidence type="ECO:0000313" key="9">
    <source>
        <dbReference type="Proteomes" id="UP001596022"/>
    </source>
</evidence>
<dbReference type="Proteomes" id="UP001596022">
    <property type="component" value="Unassembled WGS sequence"/>
</dbReference>
<feature type="transmembrane region" description="Helical" evidence="6">
    <location>
        <begin position="102"/>
        <end position="124"/>
    </location>
</feature>
<dbReference type="PANTHER" id="PTHR34187">
    <property type="entry name" value="FGR18P"/>
    <property type="match status" value="1"/>
</dbReference>
<keyword evidence="5 6" id="KW-0472">Membrane</keyword>
<proteinExistence type="predicted"/>
<evidence type="ECO:0000256" key="6">
    <source>
        <dbReference type="SAM" id="Phobius"/>
    </source>
</evidence>
<feature type="transmembrane region" description="Helical" evidence="6">
    <location>
        <begin position="56"/>
        <end position="82"/>
    </location>
</feature>
<accession>A0ABV9GM50</accession>
<evidence type="ECO:0000256" key="5">
    <source>
        <dbReference type="ARBA" id="ARBA00023136"/>
    </source>
</evidence>
<gene>
    <name evidence="8" type="ORF">ACFO4N_03375</name>
</gene>
<keyword evidence="4 6" id="KW-1133">Transmembrane helix</keyword>
<dbReference type="RefSeq" id="WP_376844791.1">
    <property type="nucleotide sequence ID" value="NZ_JBHSFW010000001.1"/>
</dbReference>
<comment type="subcellular location">
    <subcellularLocation>
        <location evidence="1">Cell membrane</location>
        <topology evidence="1">Multi-pass membrane protein</topology>
    </subcellularLocation>
</comment>
<organism evidence="8 9">
    <name type="scientific">Camelliibacillus cellulosilyticus</name>
    <dbReference type="NCBI Taxonomy" id="2174486"/>
    <lineage>
        <taxon>Bacteria</taxon>
        <taxon>Bacillati</taxon>
        <taxon>Bacillota</taxon>
        <taxon>Bacilli</taxon>
        <taxon>Bacillales</taxon>
        <taxon>Sporolactobacillaceae</taxon>
        <taxon>Camelliibacillus</taxon>
    </lineage>
</organism>
<evidence type="ECO:0000259" key="7">
    <source>
        <dbReference type="Pfam" id="PF02656"/>
    </source>
</evidence>
<dbReference type="Pfam" id="PF02656">
    <property type="entry name" value="DUF202"/>
    <property type="match status" value="1"/>
</dbReference>
<evidence type="ECO:0000256" key="2">
    <source>
        <dbReference type="ARBA" id="ARBA00022475"/>
    </source>
</evidence>
<feature type="transmembrane region" description="Helical" evidence="6">
    <location>
        <begin position="27"/>
        <end position="49"/>
    </location>
</feature>
<evidence type="ECO:0000256" key="3">
    <source>
        <dbReference type="ARBA" id="ARBA00022692"/>
    </source>
</evidence>
<dbReference type="InterPro" id="IPR003807">
    <property type="entry name" value="DUF202"/>
</dbReference>
<evidence type="ECO:0000256" key="1">
    <source>
        <dbReference type="ARBA" id="ARBA00004651"/>
    </source>
</evidence>
<evidence type="ECO:0000313" key="8">
    <source>
        <dbReference type="EMBL" id="MFC4617765.1"/>
    </source>
</evidence>
<keyword evidence="3 6" id="KW-0812">Transmembrane</keyword>
<dbReference type="PANTHER" id="PTHR34187:SF2">
    <property type="entry name" value="DUF202 DOMAIN-CONTAINING PROTEIN"/>
    <property type="match status" value="1"/>
</dbReference>
<dbReference type="EMBL" id="JBHSFW010000001">
    <property type="protein sequence ID" value="MFC4617765.1"/>
    <property type="molecule type" value="Genomic_DNA"/>
</dbReference>
<sequence>MPLEQQEVVGELKVAQQHLANERTFLAWIRTAVSIVGIGFLATSLHFAIGNHRNTLIDFIAILLGICSCLVGILTTVIATISYNQKKRHIQCGVFVPTKLPIAAIVMFLIILFGIVVFYFLCLYA</sequence>